<evidence type="ECO:0000256" key="1">
    <source>
        <dbReference type="ARBA" id="ARBA00006739"/>
    </source>
</evidence>
<feature type="domain" description="Glycosyltransferase 2-like" evidence="5">
    <location>
        <begin position="5"/>
        <end position="169"/>
    </location>
</feature>
<evidence type="ECO:0000259" key="5">
    <source>
        <dbReference type="Pfam" id="PF00535"/>
    </source>
</evidence>
<dbReference type="InterPro" id="IPR029044">
    <property type="entry name" value="Nucleotide-diphossugar_trans"/>
</dbReference>
<dbReference type="PANTHER" id="PTHR43398:SF1">
    <property type="entry name" value="DOLICHOL-PHOSPHATE MANNOSYLTRANSFERASE SUBUNIT 1"/>
    <property type="match status" value="1"/>
</dbReference>
<dbReference type="AlphaFoldDB" id="A0A7C1DP48"/>
<keyword evidence="3" id="KW-0808">Transferase</keyword>
<comment type="similarity">
    <text evidence="1">Belongs to the glycosyltransferase 2 family.</text>
</comment>
<name>A0A7C1DP48_UNCKA</name>
<evidence type="ECO:0000313" key="6">
    <source>
        <dbReference type="EMBL" id="HDQ88668.1"/>
    </source>
</evidence>
<dbReference type="Pfam" id="PF00535">
    <property type="entry name" value="Glycos_transf_2"/>
    <property type="match status" value="1"/>
</dbReference>
<proteinExistence type="inferred from homology"/>
<keyword evidence="4" id="KW-0812">Transmembrane</keyword>
<comment type="caution">
    <text evidence="6">The sequence shown here is derived from an EMBL/GenBank/DDBJ whole genome shotgun (WGS) entry which is preliminary data.</text>
</comment>
<dbReference type="GO" id="GO:0009247">
    <property type="term" value="P:glycolipid biosynthetic process"/>
    <property type="evidence" value="ECO:0007669"/>
    <property type="project" value="TreeGrafter"/>
</dbReference>
<feature type="non-terminal residue" evidence="6">
    <location>
        <position position="283"/>
    </location>
</feature>
<gene>
    <name evidence="6" type="ORF">ENN92_00775</name>
</gene>
<sequence length="283" mass="31578">MKAVVVIPTYNEKENIEKLVPELVSILEEGFTGDFEILVVDGNSPDGTGAVVQSFTEQYGNVHLLLEPAKRGLGAAYVYGFKHAMNEMHADVVIEMDADFQHDPNDVPRLLQAIESGADYAIGSRFVKGGSIPKEWGLRRKFFSVGGNIFSKFVLGIFNVNDFTSGFKASRVKGFVDRLDLDGILSQGFAYKIDLLHKMHRLGARIKEVPIEFGLRDRGDSKMEKNNMMDSMRVVLTLRLRELENFIKFGLVGFLGFFTDIGLFNIFLWITSLSEIHASALSG</sequence>
<feature type="transmembrane region" description="Helical" evidence="4">
    <location>
        <begin position="249"/>
        <end position="270"/>
    </location>
</feature>
<dbReference type="Gene3D" id="3.90.550.10">
    <property type="entry name" value="Spore Coat Polysaccharide Biosynthesis Protein SpsA, Chain A"/>
    <property type="match status" value="1"/>
</dbReference>
<dbReference type="FunFam" id="3.90.550.10:FF:000122">
    <property type="entry name" value="Dolichol-phosphate mannosyltransferase subunit 1"/>
    <property type="match status" value="1"/>
</dbReference>
<keyword evidence="4" id="KW-0472">Membrane</keyword>
<evidence type="ECO:0000256" key="3">
    <source>
        <dbReference type="ARBA" id="ARBA00022679"/>
    </source>
</evidence>
<dbReference type="GO" id="GO:0016020">
    <property type="term" value="C:membrane"/>
    <property type="evidence" value="ECO:0007669"/>
    <property type="project" value="GOC"/>
</dbReference>
<dbReference type="InterPro" id="IPR001173">
    <property type="entry name" value="Glyco_trans_2-like"/>
</dbReference>
<evidence type="ECO:0000256" key="4">
    <source>
        <dbReference type="SAM" id="Phobius"/>
    </source>
</evidence>
<organism evidence="6">
    <name type="scientific">candidate division WWE3 bacterium</name>
    <dbReference type="NCBI Taxonomy" id="2053526"/>
    <lineage>
        <taxon>Bacteria</taxon>
        <taxon>Katanobacteria</taxon>
    </lineage>
</organism>
<dbReference type="PANTHER" id="PTHR43398">
    <property type="entry name" value="DOLICHOL-PHOSPHATE MANNOSYLTRANSFERASE SUBUNIT 1"/>
    <property type="match status" value="1"/>
</dbReference>
<reference evidence="6" key="1">
    <citation type="journal article" date="2020" name="mSystems">
        <title>Genome- and Community-Level Interaction Insights into Carbon Utilization and Element Cycling Functions of Hydrothermarchaeota in Hydrothermal Sediment.</title>
        <authorList>
            <person name="Zhou Z."/>
            <person name="Liu Y."/>
            <person name="Xu W."/>
            <person name="Pan J."/>
            <person name="Luo Z.H."/>
            <person name="Li M."/>
        </authorList>
    </citation>
    <scope>NUCLEOTIDE SEQUENCE [LARGE SCALE GENOMIC DNA]</scope>
    <source>
        <strain evidence="6">SpSt-1219</strain>
    </source>
</reference>
<dbReference type="EMBL" id="DSDM01000044">
    <property type="protein sequence ID" value="HDQ88668.1"/>
    <property type="molecule type" value="Genomic_DNA"/>
</dbReference>
<protein>
    <submittedName>
        <fullName evidence="6">Polyprenol monophosphomannose synthase</fullName>
    </submittedName>
</protein>
<dbReference type="CDD" id="cd06442">
    <property type="entry name" value="DPM1_like"/>
    <property type="match status" value="1"/>
</dbReference>
<accession>A0A7C1DP48</accession>
<dbReference type="Proteomes" id="UP000886066">
    <property type="component" value="Unassembled WGS sequence"/>
</dbReference>
<dbReference type="InterPro" id="IPR039528">
    <property type="entry name" value="DPM1-like"/>
</dbReference>
<evidence type="ECO:0000256" key="2">
    <source>
        <dbReference type="ARBA" id="ARBA00022676"/>
    </source>
</evidence>
<keyword evidence="2" id="KW-0328">Glycosyltransferase</keyword>
<keyword evidence="4" id="KW-1133">Transmembrane helix</keyword>
<dbReference type="SUPFAM" id="SSF53448">
    <property type="entry name" value="Nucleotide-diphospho-sugar transferases"/>
    <property type="match status" value="1"/>
</dbReference>
<dbReference type="GO" id="GO:0004582">
    <property type="term" value="F:dolichyl-phosphate beta-D-mannosyltransferase activity"/>
    <property type="evidence" value="ECO:0007669"/>
    <property type="project" value="InterPro"/>
</dbReference>